<dbReference type="Gene3D" id="1.10.1040.10">
    <property type="entry name" value="N-(1-d-carboxylethyl)-l-norvaline Dehydrogenase, domain 2"/>
    <property type="match status" value="1"/>
</dbReference>
<feature type="compositionally biased region" description="Polar residues" evidence="1">
    <location>
        <begin position="9"/>
        <end position="30"/>
    </location>
</feature>
<dbReference type="SUPFAM" id="SSF48179">
    <property type="entry name" value="6-phosphogluconate dehydrogenase C-terminal domain-like"/>
    <property type="match status" value="1"/>
</dbReference>
<reference evidence="4 5" key="1">
    <citation type="submission" date="2014-05" db="EMBL/GenBank/DDBJ databases">
        <title>Draft Genome Sequence of Kitasatospora cheerisanensis KCTC 2395.</title>
        <authorList>
            <person name="Nam D.H."/>
        </authorList>
    </citation>
    <scope>NUCLEOTIDE SEQUENCE [LARGE SCALE GENOMIC DNA]</scope>
    <source>
        <strain evidence="4 5">KCTC 2395</strain>
    </source>
</reference>
<dbReference type="PANTHER" id="PTHR43580">
    <property type="entry name" value="OXIDOREDUCTASE GLYR1-RELATED"/>
    <property type="match status" value="1"/>
</dbReference>
<feature type="region of interest" description="Disordered" evidence="1">
    <location>
        <begin position="1"/>
        <end position="58"/>
    </location>
</feature>
<dbReference type="EMBL" id="JNBY01000041">
    <property type="protein sequence ID" value="KDN87324.1"/>
    <property type="molecule type" value="Genomic_DNA"/>
</dbReference>
<dbReference type="InterPro" id="IPR036291">
    <property type="entry name" value="NAD(P)-bd_dom_sf"/>
</dbReference>
<organism evidence="4 5">
    <name type="scientific">Kitasatospora cheerisanensis KCTC 2395</name>
    <dbReference type="NCBI Taxonomy" id="1348663"/>
    <lineage>
        <taxon>Bacteria</taxon>
        <taxon>Bacillati</taxon>
        <taxon>Actinomycetota</taxon>
        <taxon>Actinomycetes</taxon>
        <taxon>Kitasatosporales</taxon>
        <taxon>Streptomycetaceae</taxon>
        <taxon>Kitasatospora</taxon>
    </lineage>
</organism>
<feature type="domain" description="6-phosphogluconate dehydrogenase NADP-binding" evidence="2">
    <location>
        <begin position="142"/>
        <end position="285"/>
    </location>
</feature>
<dbReference type="InterPro" id="IPR008927">
    <property type="entry name" value="6-PGluconate_DH-like_C_sf"/>
</dbReference>
<evidence type="ECO:0000313" key="5">
    <source>
        <dbReference type="Proteomes" id="UP000027178"/>
    </source>
</evidence>
<dbReference type="Gene3D" id="3.40.50.720">
    <property type="entry name" value="NAD(P)-binding Rossmann-like Domain"/>
    <property type="match status" value="1"/>
</dbReference>
<keyword evidence="5" id="KW-1185">Reference proteome</keyword>
<dbReference type="SUPFAM" id="SSF51735">
    <property type="entry name" value="NAD(P)-binding Rossmann-fold domains"/>
    <property type="match status" value="1"/>
</dbReference>
<proteinExistence type="predicted"/>
<dbReference type="Pfam" id="PF03446">
    <property type="entry name" value="NAD_binding_2"/>
    <property type="match status" value="1"/>
</dbReference>
<dbReference type="InterPro" id="IPR013328">
    <property type="entry name" value="6PGD_dom2"/>
</dbReference>
<dbReference type="Pfam" id="PF21761">
    <property type="entry name" value="RedAm-like_C"/>
    <property type="match status" value="1"/>
</dbReference>
<accession>A0A066Z502</accession>
<comment type="caution">
    <text evidence="4">The sequence shown here is derived from an EMBL/GenBank/DDBJ whole genome shotgun (WGS) entry which is preliminary data.</text>
</comment>
<protein>
    <submittedName>
        <fullName evidence="4">Dehydrogenase</fullName>
    </submittedName>
</protein>
<evidence type="ECO:0000259" key="3">
    <source>
        <dbReference type="Pfam" id="PF21761"/>
    </source>
</evidence>
<dbReference type="HOGENOM" id="CLU_035117_2_1_11"/>
<gene>
    <name evidence="4" type="ORF">KCH_09510</name>
</gene>
<feature type="domain" description="NADPH-dependent reductive aminase-like C-terminal" evidence="3">
    <location>
        <begin position="297"/>
        <end position="422"/>
    </location>
</feature>
<dbReference type="InterPro" id="IPR051265">
    <property type="entry name" value="HIBADH-related_NP60_sf"/>
</dbReference>
<sequence length="424" mass="44616">MSRLPSAVSEYSTRGGTSSYETRCTMPSDSNSRRCEASTFSVTPGSSRRSSPNRRHGCSCSAHRISTFHLPPITSIAASIPQTCPSGVPGLFSVAMPPPLRPAGSPRGKHPPESAYLITTGPWTSLIGMAHTTVDPTAKTPVTLLGLGAMGTALARTWLAAGHPVTVWNRTPSRATALAADGASVAATAAEAVAANTLVVVCLLDDASIDQALAGTDLTGRDLVNLTTSTPEQARARAAWAHERGARYLDGGIMAVPPMIGVPQAGGYVFYSGSRELFDRHRPTLAVPVDTRWVGEDPGHAALHDVALLSAMYGMFAGAAHAFALIRKEDIDPTALAPLLADWLTAMAPAVHQTADQLRTGDYTTNVVSNLAMQVAGTPTFLATAEQQGVSPELLTPYFDLMRRRLAEGNGNEDLTGVVDLLLR</sequence>
<evidence type="ECO:0000313" key="4">
    <source>
        <dbReference type="EMBL" id="KDN87324.1"/>
    </source>
</evidence>
<dbReference type="PANTHER" id="PTHR43580:SF2">
    <property type="entry name" value="CYTOKINE-LIKE NUCLEAR FACTOR N-PAC"/>
    <property type="match status" value="1"/>
</dbReference>
<evidence type="ECO:0000259" key="2">
    <source>
        <dbReference type="Pfam" id="PF03446"/>
    </source>
</evidence>
<dbReference type="InterPro" id="IPR048666">
    <property type="entry name" value="RedAm-like_C"/>
</dbReference>
<dbReference type="Proteomes" id="UP000027178">
    <property type="component" value="Unassembled WGS sequence"/>
</dbReference>
<evidence type="ECO:0000256" key="1">
    <source>
        <dbReference type="SAM" id="MobiDB-lite"/>
    </source>
</evidence>
<dbReference type="InterPro" id="IPR006115">
    <property type="entry name" value="6PGDH_NADP-bd"/>
</dbReference>
<name>A0A066Z502_9ACTN</name>
<dbReference type="PATRIC" id="fig|1348663.4.peg.904"/>
<dbReference type="eggNOG" id="COG2084">
    <property type="taxonomic scope" value="Bacteria"/>
</dbReference>
<dbReference type="GO" id="GO:0050661">
    <property type="term" value="F:NADP binding"/>
    <property type="evidence" value="ECO:0007669"/>
    <property type="project" value="InterPro"/>
</dbReference>
<dbReference type="AlphaFoldDB" id="A0A066Z502"/>